<feature type="transmembrane region" description="Helical" evidence="2">
    <location>
        <begin position="144"/>
        <end position="165"/>
    </location>
</feature>
<evidence type="ECO:0000313" key="3">
    <source>
        <dbReference type="EMBL" id="ONH26124.1"/>
    </source>
</evidence>
<feature type="transmembrane region" description="Helical" evidence="2">
    <location>
        <begin position="113"/>
        <end position="132"/>
    </location>
</feature>
<proteinExistence type="predicted"/>
<keyword evidence="2" id="KW-0812">Transmembrane</keyword>
<comment type="caution">
    <text evidence="3">The sequence shown here is derived from an EMBL/GenBank/DDBJ whole genome shotgun (WGS) entry which is preliminary data.</text>
</comment>
<keyword evidence="2" id="KW-1133">Transmembrane helix</keyword>
<dbReference type="RefSeq" id="WP_076819932.1">
    <property type="nucleotide sequence ID" value="NZ_MOMC01000053.1"/>
</dbReference>
<protein>
    <submittedName>
        <fullName evidence="3">Uncharacterized protein</fullName>
    </submittedName>
</protein>
<feature type="transmembrane region" description="Helical" evidence="2">
    <location>
        <begin position="203"/>
        <end position="223"/>
    </location>
</feature>
<reference evidence="4" key="1">
    <citation type="submission" date="2016-10" db="EMBL/GenBank/DDBJ databases">
        <title>Frankia sp. NRRL B-16386 Genome sequencing.</title>
        <authorList>
            <person name="Ghodhbane-Gtari F."/>
            <person name="Swanson E."/>
            <person name="Gueddou A."/>
            <person name="Hezbri K."/>
            <person name="Ktari K."/>
            <person name="Nouioui I."/>
            <person name="Morris K."/>
            <person name="Simpson S."/>
            <person name="Abebe-Akele F."/>
            <person name="Thomas K."/>
            <person name="Gtari M."/>
            <person name="Tisa L.S."/>
        </authorList>
    </citation>
    <scope>NUCLEOTIDE SEQUENCE [LARGE SCALE GENOMIC DNA]</scope>
    <source>
        <strain evidence="4">NRRL B-16386</strain>
    </source>
</reference>
<sequence>MLRRGNQPGKLAKQLIRRVGDADIALAGAETRPKVLKTLEDAEVQEIRAATRADARSLEEEIAELRTEIDARAERRERQSELMRHKIEQGRLWRSVGIQERIPQLHLSSGARAVVLTVLAILDFYVFALAMATVTNVANYSVEWFVGGVLGLAIFAIGFVLAHAIKARILSKAQRQFLAAADKGTLIIDPEIRPQLVDSRSSAMALTLTGMIFIVMLIVSIGVRMSGGSDDQYGSLMAVFQGLIPLISVGVELYLHDPTERDDPMPNWRDRRLERHLAKAERRLRVVAAQVEARVAQVEKLYRVEEAILDVEQKDMGLRHTTDLVLNGGHIPTVSSNGRVAEVDRDQLEKTIKMARSSRS</sequence>
<feature type="coiled-coil region" evidence="1">
    <location>
        <begin position="48"/>
        <end position="75"/>
    </location>
</feature>
<evidence type="ECO:0000256" key="2">
    <source>
        <dbReference type="SAM" id="Phobius"/>
    </source>
</evidence>
<accession>A0A1V2I542</accession>
<name>A0A1V2I542_9ACTN</name>
<evidence type="ECO:0000256" key="1">
    <source>
        <dbReference type="SAM" id="Coils"/>
    </source>
</evidence>
<dbReference type="EMBL" id="MOMC01000053">
    <property type="protein sequence ID" value="ONH26124.1"/>
    <property type="molecule type" value="Genomic_DNA"/>
</dbReference>
<keyword evidence="2" id="KW-0472">Membrane</keyword>
<keyword evidence="1" id="KW-0175">Coiled coil</keyword>
<feature type="transmembrane region" description="Helical" evidence="2">
    <location>
        <begin position="235"/>
        <end position="255"/>
    </location>
</feature>
<keyword evidence="4" id="KW-1185">Reference proteome</keyword>
<dbReference type="AlphaFoldDB" id="A0A1V2I542"/>
<dbReference type="OrthoDB" id="3205461at2"/>
<organism evidence="3 4">
    <name type="scientific">Pseudofrankia asymbiotica</name>
    <dbReference type="NCBI Taxonomy" id="1834516"/>
    <lineage>
        <taxon>Bacteria</taxon>
        <taxon>Bacillati</taxon>
        <taxon>Actinomycetota</taxon>
        <taxon>Actinomycetes</taxon>
        <taxon>Frankiales</taxon>
        <taxon>Frankiaceae</taxon>
        <taxon>Pseudofrankia</taxon>
    </lineage>
</organism>
<dbReference type="Proteomes" id="UP000188929">
    <property type="component" value="Unassembled WGS sequence"/>
</dbReference>
<gene>
    <name evidence="3" type="ORF">BL253_25590</name>
</gene>
<evidence type="ECO:0000313" key="4">
    <source>
        <dbReference type="Proteomes" id="UP000188929"/>
    </source>
</evidence>